<evidence type="ECO:0000256" key="1">
    <source>
        <dbReference type="ARBA" id="ARBA00004127"/>
    </source>
</evidence>
<name>A0A8H7A8V3_9EURO</name>
<keyword evidence="4 6" id="KW-1133">Transmembrane helix</keyword>
<evidence type="ECO:0000256" key="4">
    <source>
        <dbReference type="ARBA" id="ARBA00022989"/>
    </source>
</evidence>
<dbReference type="Pfam" id="PF07690">
    <property type="entry name" value="MFS_1"/>
    <property type="match status" value="1"/>
</dbReference>
<dbReference type="SUPFAM" id="SSF103473">
    <property type="entry name" value="MFS general substrate transporter"/>
    <property type="match status" value="1"/>
</dbReference>
<evidence type="ECO:0000259" key="7">
    <source>
        <dbReference type="PROSITE" id="PS50850"/>
    </source>
</evidence>
<sequence length="479" mass="51785">MTIVSTLITPIAAEFDSMTLLSWFASAYFIPSAATQPLAGKLTDIYSRRTGLIFCYILFGTGCLLCGLARNQAVMIAGRALSGAGGGPMNAISTFICSDLLPLRRRGLWQGMGNIIFGVGMSLGGLVGGSLHDTWGWRYAFLLQVPFTIASGLLVFFLVKIPVKKTEVSALERVDFLGAGLITLSLLLLLVGLNSGGNQVPWSHPLVVTVLPLSVVCFLAFIYVEDKIALEPIIPVRLFLHRTVFSACITNMLSMMTTYVYHFYIPYFIQMKGATATQAGLRFIPHAVASSVGSFASGLAMRLTGRYYLTSCLGMLSYVMGSAFICTLTFSSPAWQTYLYLVLVGLGLGTMLTVTLVAMIAAVDVKDQAVVTSASYAFRTTGSTMGITVASAVFQNWLNRSLAQALVNLPQAEEIIEAIRDDYHKIAALPTAALRYEAKESYLGAFRAAFVTALITVVLASLASLCMKEHKLHKTLTRK</sequence>
<dbReference type="Proteomes" id="UP000606974">
    <property type="component" value="Unassembled WGS sequence"/>
</dbReference>
<feature type="transmembrane region" description="Helical" evidence="6">
    <location>
        <begin position="20"/>
        <end position="39"/>
    </location>
</feature>
<evidence type="ECO:0000313" key="8">
    <source>
        <dbReference type="EMBL" id="KAF7503534.1"/>
    </source>
</evidence>
<reference evidence="8" key="1">
    <citation type="submission" date="2020-02" db="EMBL/GenBank/DDBJ databases">
        <authorList>
            <person name="Palmer J.M."/>
        </authorList>
    </citation>
    <scope>NUCLEOTIDE SEQUENCE</scope>
    <source>
        <strain evidence="8">EPUS1.4</strain>
        <tissue evidence="8">Thallus</tissue>
    </source>
</reference>
<comment type="caution">
    <text evidence="8">The sequence shown here is derived from an EMBL/GenBank/DDBJ whole genome shotgun (WGS) entry which is preliminary data.</text>
</comment>
<dbReference type="EMBL" id="JAACFV010000173">
    <property type="protein sequence ID" value="KAF7503534.1"/>
    <property type="molecule type" value="Genomic_DNA"/>
</dbReference>
<feature type="transmembrane region" description="Helical" evidence="6">
    <location>
        <begin position="244"/>
        <end position="263"/>
    </location>
</feature>
<comment type="subcellular location">
    <subcellularLocation>
        <location evidence="1">Endomembrane system</location>
        <topology evidence="1">Multi-pass membrane protein</topology>
    </subcellularLocation>
</comment>
<dbReference type="GO" id="GO:0012505">
    <property type="term" value="C:endomembrane system"/>
    <property type="evidence" value="ECO:0007669"/>
    <property type="project" value="UniProtKB-SubCell"/>
</dbReference>
<dbReference type="InterPro" id="IPR020846">
    <property type="entry name" value="MFS_dom"/>
</dbReference>
<dbReference type="InterPro" id="IPR036259">
    <property type="entry name" value="MFS_trans_sf"/>
</dbReference>
<evidence type="ECO:0000256" key="5">
    <source>
        <dbReference type="ARBA" id="ARBA00023136"/>
    </source>
</evidence>
<dbReference type="PANTHER" id="PTHR23501">
    <property type="entry name" value="MAJOR FACILITATOR SUPERFAMILY"/>
    <property type="match status" value="1"/>
</dbReference>
<dbReference type="GO" id="GO:0015174">
    <property type="term" value="F:basic amino acid transmembrane transporter activity"/>
    <property type="evidence" value="ECO:0007669"/>
    <property type="project" value="TreeGrafter"/>
</dbReference>
<keyword evidence="9" id="KW-1185">Reference proteome</keyword>
<feature type="transmembrane region" description="Helical" evidence="6">
    <location>
        <begin position="108"/>
        <end position="127"/>
    </location>
</feature>
<evidence type="ECO:0000313" key="9">
    <source>
        <dbReference type="Proteomes" id="UP000606974"/>
    </source>
</evidence>
<organism evidence="8 9">
    <name type="scientific">Endocarpon pusillum</name>
    <dbReference type="NCBI Taxonomy" id="364733"/>
    <lineage>
        <taxon>Eukaryota</taxon>
        <taxon>Fungi</taxon>
        <taxon>Dikarya</taxon>
        <taxon>Ascomycota</taxon>
        <taxon>Pezizomycotina</taxon>
        <taxon>Eurotiomycetes</taxon>
        <taxon>Chaetothyriomycetidae</taxon>
        <taxon>Verrucariales</taxon>
        <taxon>Verrucariaceae</taxon>
        <taxon>Endocarpon</taxon>
    </lineage>
</organism>
<protein>
    <recommendedName>
        <fullName evidence="7">Major facilitator superfamily (MFS) profile domain-containing protein</fullName>
    </recommendedName>
</protein>
<accession>A0A8H7A8V3</accession>
<feature type="transmembrane region" description="Helical" evidence="6">
    <location>
        <begin position="76"/>
        <end position="96"/>
    </location>
</feature>
<evidence type="ECO:0000256" key="2">
    <source>
        <dbReference type="ARBA" id="ARBA00022448"/>
    </source>
</evidence>
<dbReference type="PROSITE" id="PS50850">
    <property type="entry name" value="MFS"/>
    <property type="match status" value="1"/>
</dbReference>
<feature type="transmembrane region" description="Helical" evidence="6">
    <location>
        <begin position="376"/>
        <end position="398"/>
    </location>
</feature>
<feature type="transmembrane region" description="Helical" evidence="6">
    <location>
        <begin position="307"/>
        <end position="332"/>
    </location>
</feature>
<feature type="transmembrane region" description="Helical" evidence="6">
    <location>
        <begin position="445"/>
        <end position="466"/>
    </location>
</feature>
<dbReference type="GO" id="GO:0000329">
    <property type="term" value="C:fungal-type vacuole membrane"/>
    <property type="evidence" value="ECO:0007669"/>
    <property type="project" value="TreeGrafter"/>
</dbReference>
<feature type="transmembrane region" description="Helical" evidence="6">
    <location>
        <begin position="139"/>
        <end position="162"/>
    </location>
</feature>
<dbReference type="AlphaFoldDB" id="A0A8H7A8V3"/>
<feature type="transmembrane region" description="Helical" evidence="6">
    <location>
        <begin position="51"/>
        <end position="70"/>
    </location>
</feature>
<dbReference type="InterPro" id="IPR011701">
    <property type="entry name" value="MFS"/>
</dbReference>
<dbReference type="PANTHER" id="PTHR23501:SF191">
    <property type="entry name" value="VACUOLAR BASIC AMINO ACID TRANSPORTER 4"/>
    <property type="match status" value="1"/>
</dbReference>
<dbReference type="OrthoDB" id="3437016at2759"/>
<proteinExistence type="predicted"/>
<feature type="transmembrane region" description="Helical" evidence="6">
    <location>
        <begin position="174"/>
        <end position="193"/>
    </location>
</feature>
<evidence type="ECO:0000256" key="6">
    <source>
        <dbReference type="SAM" id="Phobius"/>
    </source>
</evidence>
<keyword evidence="3 6" id="KW-0812">Transmembrane</keyword>
<feature type="transmembrane region" description="Helical" evidence="6">
    <location>
        <begin position="205"/>
        <end position="224"/>
    </location>
</feature>
<evidence type="ECO:0000256" key="3">
    <source>
        <dbReference type="ARBA" id="ARBA00022692"/>
    </source>
</evidence>
<feature type="transmembrane region" description="Helical" evidence="6">
    <location>
        <begin position="338"/>
        <end position="364"/>
    </location>
</feature>
<keyword evidence="5 6" id="KW-0472">Membrane</keyword>
<gene>
    <name evidence="8" type="ORF">GJ744_003646</name>
</gene>
<keyword evidence="2" id="KW-0813">Transport</keyword>
<dbReference type="Gene3D" id="1.20.1250.20">
    <property type="entry name" value="MFS general substrate transporter like domains"/>
    <property type="match status" value="2"/>
</dbReference>
<feature type="domain" description="Major facilitator superfamily (MFS) profile" evidence="7">
    <location>
        <begin position="1"/>
        <end position="471"/>
    </location>
</feature>